<keyword evidence="3" id="KW-0269">Exonuclease</keyword>
<evidence type="ECO:0000256" key="3">
    <source>
        <dbReference type="ARBA" id="ARBA00022839"/>
    </source>
</evidence>
<dbReference type="Pfam" id="PF00929">
    <property type="entry name" value="RNase_T"/>
    <property type="match status" value="1"/>
</dbReference>
<dbReference type="Gene3D" id="3.30.420.10">
    <property type="entry name" value="Ribonuclease H-like superfamily/Ribonuclease H"/>
    <property type="match status" value="1"/>
</dbReference>
<dbReference type="GO" id="GO:0008270">
    <property type="term" value="F:zinc ion binding"/>
    <property type="evidence" value="ECO:0007669"/>
    <property type="project" value="UniProtKB-KW"/>
</dbReference>
<feature type="domain" description="C2H2-type" evidence="5">
    <location>
        <begin position="7"/>
        <end position="36"/>
    </location>
</feature>
<evidence type="ECO:0000259" key="5">
    <source>
        <dbReference type="PROSITE" id="PS50157"/>
    </source>
</evidence>
<dbReference type="GO" id="GO:0005634">
    <property type="term" value="C:nucleus"/>
    <property type="evidence" value="ECO:0007669"/>
    <property type="project" value="TreeGrafter"/>
</dbReference>
<comment type="caution">
    <text evidence="6">The sequence shown here is derived from an EMBL/GenBank/DDBJ whole genome shotgun (WGS) entry which is preliminary data.</text>
</comment>
<dbReference type="InterPro" id="IPR013520">
    <property type="entry name" value="Ribonucl_H"/>
</dbReference>
<dbReference type="InterPro" id="IPR036397">
    <property type="entry name" value="RNaseH_sf"/>
</dbReference>
<dbReference type="PROSITE" id="PS00028">
    <property type="entry name" value="ZINC_FINGER_C2H2_1"/>
    <property type="match status" value="1"/>
</dbReference>
<dbReference type="OrthoDB" id="16516at2759"/>
<evidence type="ECO:0000256" key="2">
    <source>
        <dbReference type="ARBA" id="ARBA00022801"/>
    </source>
</evidence>
<keyword evidence="2" id="KW-0378">Hydrolase</keyword>
<name>A0A4Z0YWM2_9PEZI</name>
<sequence length="392" mass="44214">METKPRYFCSDCNEVFKTKKLRTKHAIHAIHMRDRTCIDCCMVFYAPNGLTLHKALNKNHRPQLAAVEPSPSPDTKEAEPKLDHFSTVWWRGSAEVALMERPDYGFAWTSPALTEGFYTLLLSELLDSDRRASEGFPIAGQRSIKSANTKFPRSSVNNTPLCPPEPSASLPRAYAALVIDCEMVELEDHVQDLVSISVVDFLSGRIVLGSLVQPISRVKDWRTRVTGVHPSILRTAKQDPSKTVLQGWPEVREKIFAIADSNTVFVGHALPNDLKILRIATDRVVDSVALTAYAAFGRSVAKFPRRWSLKTACEELMGVEVQMKYCPHDPLEDALATRELIIWCLTHPARLLEWGDTVRVNHEIVVEERRERQRIEALKRAELSRAESGGNY</sequence>
<proteinExistence type="predicted"/>
<keyword evidence="1" id="KW-0540">Nuclease</keyword>
<evidence type="ECO:0000313" key="6">
    <source>
        <dbReference type="EMBL" id="TGJ83791.1"/>
    </source>
</evidence>
<dbReference type="PROSITE" id="PS50157">
    <property type="entry name" value="ZINC_FINGER_C2H2_2"/>
    <property type="match status" value="1"/>
</dbReference>
<evidence type="ECO:0000256" key="1">
    <source>
        <dbReference type="ARBA" id="ARBA00022722"/>
    </source>
</evidence>
<organism evidence="6 7">
    <name type="scientific">Xylaria hypoxylon</name>
    <dbReference type="NCBI Taxonomy" id="37992"/>
    <lineage>
        <taxon>Eukaryota</taxon>
        <taxon>Fungi</taxon>
        <taxon>Dikarya</taxon>
        <taxon>Ascomycota</taxon>
        <taxon>Pezizomycotina</taxon>
        <taxon>Sordariomycetes</taxon>
        <taxon>Xylariomycetidae</taxon>
        <taxon>Xylariales</taxon>
        <taxon>Xylariaceae</taxon>
        <taxon>Xylaria</taxon>
    </lineage>
</organism>
<dbReference type="Proteomes" id="UP000297716">
    <property type="component" value="Unassembled WGS sequence"/>
</dbReference>
<protein>
    <recommendedName>
        <fullName evidence="5">C2H2-type domain-containing protein</fullName>
    </recommendedName>
</protein>
<accession>A0A4Z0YWM2</accession>
<dbReference type="STRING" id="37992.A0A4Z0YWM2"/>
<keyword evidence="4" id="KW-0863">Zinc-finger</keyword>
<dbReference type="SUPFAM" id="SSF53098">
    <property type="entry name" value="Ribonuclease H-like"/>
    <property type="match status" value="1"/>
</dbReference>
<dbReference type="PANTHER" id="PTHR12801">
    <property type="entry name" value="RNA EXONUCLEASE REXO1 / RECO3 FAMILY MEMBER-RELATED"/>
    <property type="match status" value="1"/>
</dbReference>
<keyword evidence="7" id="KW-1185">Reference proteome</keyword>
<gene>
    <name evidence="6" type="ORF">E0Z10_g4943</name>
</gene>
<dbReference type="AlphaFoldDB" id="A0A4Z0YWM2"/>
<dbReference type="GO" id="GO:0006364">
    <property type="term" value="P:rRNA processing"/>
    <property type="evidence" value="ECO:0007669"/>
    <property type="project" value="TreeGrafter"/>
</dbReference>
<keyword evidence="4" id="KW-0862">Zinc</keyword>
<dbReference type="InterPro" id="IPR047021">
    <property type="entry name" value="REXO1/3/4-like"/>
</dbReference>
<dbReference type="EMBL" id="SKBN01000083">
    <property type="protein sequence ID" value="TGJ83791.1"/>
    <property type="molecule type" value="Genomic_DNA"/>
</dbReference>
<dbReference type="PANTHER" id="PTHR12801:SF114">
    <property type="entry name" value="EXONUCLEASE, PUTATIVE (AFU_ORTHOLOGUE AFUA_7G00870)-RELATED"/>
    <property type="match status" value="1"/>
</dbReference>
<evidence type="ECO:0000256" key="4">
    <source>
        <dbReference type="PROSITE-ProRule" id="PRU00042"/>
    </source>
</evidence>
<dbReference type="GO" id="GO:0004527">
    <property type="term" value="F:exonuclease activity"/>
    <property type="evidence" value="ECO:0007669"/>
    <property type="project" value="UniProtKB-KW"/>
</dbReference>
<dbReference type="GO" id="GO:0003676">
    <property type="term" value="F:nucleic acid binding"/>
    <property type="evidence" value="ECO:0007669"/>
    <property type="project" value="InterPro"/>
</dbReference>
<dbReference type="InterPro" id="IPR013087">
    <property type="entry name" value="Znf_C2H2_type"/>
</dbReference>
<dbReference type="InterPro" id="IPR012337">
    <property type="entry name" value="RNaseH-like_sf"/>
</dbReference>
<dbReference type="GO" id="GO:0000027">
    <property type="term" value="P:ribosomal large subunit assembly"/>
    <property type="evidence" value="ECO:0007669"/>
    <property type="project" value="TreeGrafter"/>
</dbReference>
<keyword evidence="4" id="KW-0479">Metal-binding</keyword>
<reference evidence="6 7" key="1">
    <citation type="submission" date="2019-03" db="EMBL/GenBank/DDBJ databases">
        <title>Draft genome sequence of Xylaria hypoxylon DSM 108379, a ubiquitous saprotrophic-parasitic fungi on hardwood.</title>
        <authorList>
            <person name="Buettner E."/>
            <person name="Leonhardt S."/>
            <person name="Gebauer A.M."/>
            <person name="Liers C."/>
            <person name="Hofrichter M."/>
            <person name="Kellner H."/>
        </authorList>
    </citation>
    <scope>NUCLEOTIDE SEQUENCE [LARGE SCALE GENOMIC DNA]</scope>
    <source>
        <strain evidence="6 7">DSM 108379</strain>
    </source>
</reference>
<dbReference type="SMART" id="SM00479">
    <property type="entry name" value="EXOIII"/>
    <property type="match status" value="1"/>
</dbReference>
<evidence type="ECO:0000313" key="7">
    <source>
        <dbReference type="Proteomes" id="UP000297716"/>
    </source>
</evidence>